<proteinExistence type="predicted"/>
<dbReference type="EMBL" id="CP019791">
    <property type="protein sequence ID" value="AQT68973.1"/>
    <property type="molecule type" value="Genomic_DNA"/>
</dbReference>
<dbReference type="EC" id="1.12.1.3" evidence="1"/>
<dbReference type="GO" id="GO:0050583">
    <property type="term" value="F:hydrogen dehydrogenase (NADP+) activity"/>
    <property type="evidence" value="ECO:0007669"/>
    <property type="project" value="UniProtKB-EC"/>
</dbReference>
<gene>
    <name evidence="1" type="primary">hndA_2</name>
    <name evidence="1" type="ORF">STSP2_02151</name>
</gene>
<evidence type="ECO:0000313" key="1">
    <source>
        <dbReference type="EMBL" id="AQT68973.1"/>
    </source>
</evidence>
<dbReference type="AlphaFoldDB" id="A0A1U9NM36"/>
<dbReference type="PANTHER" id="PTHR10371">
    <property type="entry name" value="NADH DEHYDROGENASE UBIQUINONE FLAVOPROTEIN 2, MITOCHONDRIAL"/>
    <property type="match status" value="1"/>
</dbReference>
<dbReference type="OrthoDB" id="9807975at2"/>
<dbReference type="CDD" id="cd02980">
    <property type="entry name" value="TRX_Fd_family"/>
    <property type="match status" value="1"/>
</dbReference>
<keyword evidence="2" id="KW-1185">Reference proteome</keyword>
<dbReference type="PANTHER" id="PTHR10371:SF3">
    <property type="entry name" value="NADH DEHYDROGENASE [UBIQUINONE] FLAVOPROTEIN 2, MITOCHONDRIAL"/>
    <property type="match status" value="1"/>
</dbReference>
<dbReference type="InterPro" id="IPR036249">
    <property type="entry name" value="Thioredoxin-like_sf"/>
</dbReference>
<dbReference type="Gene3D" id="3.40.30.10">
    <property type="entry name" value="Glutaredoxin"/>
    <property type="match status" value="1"/>
</dbReference>
<name>A0A1U9NM36_9BACT</name>
<organism evidence="1 2">
    <name type="scientific">Anaerohalosphaera lusitana</name>
    <dbReference type="NCBI Taxonomy" id="1936003"/>
    <lineage>
        <taxon>Bacteria</taxon>
        <taxon>Pseudomonadati</taxon>
        <taxon>Planctomycetota</taxon>
        <taxon>Phycisphaerae</taxon>
        <taxon>Sedimentisphaerales</taxon>
        <taxon>Anaerohalosphaeraceae</taxon>
        <taxon>Anaerohalosphaera</taxon>
    </lineage>
</organism>
<dbReference type="SUPFAM" id="SSF52833">
    <property type="entry name" value="Thioredoxin-like"/>
    <property type="match status" value="1"/>
</dbReference>
<sequence>MFRRKKKLEITICMGSSCFSRGSRDSLEVLQKYLEEEGLEEKVDLRGALCMGNCKKGPNMVVSDEEYENVTPGTVVDIVKHHLERK</sequence>
<keyword evidence="1" id="KW-0560">Oxidoreductase</keyword>
<reference evidence="2" key="1">
    <citation type="submission" date="2017-02" db="EMBL/GenBank/DDBJ databases">
        <title>Comparative genomics and description of representatives of a novel lineage of planctomycetes thriving in anoxic sediments.</title>
        <authorList>
            <person name="Spring S."/>
            <person name="Bunk B."/>
            <person name="Sproer C."/>
        </authorList>
    </citation>
    <scope>NUCLEOTIDE SEQUENCE [LARGE SCALE GENOMIC DNA]</scope>
    <source>
        <strain evidence="2">ST-NAGAB-D1</strain>
    </source>
</reference>
<dbReference type="Pfam" id="PF01257">
    <property type="entry name" value="2Fe-2S_thioredx"/>
    <property type="match status" value="1"/>
</dbReference>
<evidence type="ECO:0000313" key="2">
    <source>
        <dbReference type="Proteomes" id="UP000189674"/>
    </source>
</evidence>
<dbReference type="GO" id="GO:0003954">
    <property type="term" value="F:NADH dehydrogenase activity"/>
    <property type="evidence" value="ECO:0007669"/>
    <property type="project" value="TreeGrafter"/>
</dbReference>
<accession>A0A1U9NM36</accession>
<protein>
    <submittedName>
        <fullName evidence="1">NADP-reducing hydrogenase subunit HndA</fullName>
        <ecNumber evidence="1">1.12.1.3</ecNumber>
    </submittedName>
</protein>
<dbReference type="Proteomes" id="UP000189674">
    <property type="component" value="Chromosome"/>
</dbReference>
<dbReference type="KEGG" id="alus:STSP2_02151"/>
<dbReference type="STRING" id="1936003.STSP2_02151"/>